<dbReference type="PANTHER" id="PTHR21392">
    <property type="entry name" value="TRNA-URIDINE AMINOCARBOXYPROPYLTRANSFERASE 2"/>
    <property type="match status" value="1"/>
</dbReference>
<name>B1XZH2_LEPCP</name>
<dbReference type="Pfam" id="PF03942">
    <property type="entry name" value="DTW"/>
    <property type="match status" value="1"/>
</dbReference>
<dbReference type="STRING" id="395495.Lcho_4284"/>
<dbReference type="SMART" id="SM01144">
    <property type="entry name" value="DTW"/>
    <property type="match status" value="1"/>
</dbReference>
<evidence type="ECO:0000313" key="7">
    <source>
        <dbReference type="Proteomes" id="UP000001693"/>
    </source>
</evidence>
<feature type="domain" description="DTW" evidence="5">
    <location>
        <begin position="21"/>
        <end position="218"/>
    </location>
</feature>
<evidence type="ECO:0000256" key="4">
    <source>
        <dbReference type="ARBA" id="ARBA00022694"/>
    </source>
</evidence>
<proteinExistence type="predicted"/>
<evidence type="ECO:0000256" key="2">
    <source>
        <dbReference type="ARBA" id="ARBA00022679"/>
    </source>
</evidence>
<dbReference type="KEGG" id="lch:Lcho_4284"/>
<keyword evidence="4" id="KW-0819">tRNA processing</keyword>
<dbReference type="EMBL" id="CP001013">
    <property type="protein sequence ID" value="ACB36535.1"/>
    <property type="molecule type" value="Genomic_DNA"/>
</dbReference>
<dbReference type="EC" id="2.5.1.25" evidence="1"/>
<dbReference type="GO" id="GO:0008033">
    <property type="term" value="P:tRNA processing"/>
    <property type="evidence" value="ECO:0007669"/>
    <property type="project" value="UniProtKB-KW"/>
</dbReference>
<dbReference type="InterPro" id="IPR039262">
    <property type="entry name" value="DTWD2/TAPT"/>
</dbReference>
<dbReference type="RefSeq" id="WP_012349276.1">
    <property type="nucleotide sequence ID" value="NC_010524.1"/>
</dbReference>
<keyword evidence="3" id="KW-0949">S-adenosyl-L-methionine</keyword>
<dbReference type="GO" id="GO:0016432">
    <property type="term" value="F:tRNA-uridine aminocarboxypropyltransferase activity"/>
    <property type="evidence" value="ECO:0007669"/>
    <property type="project" value="UniProtKB-EC"/>
</dbReference>
<organism evidence="6 7">
    <name type="scientific">Leptothrix cholodnii (strain ATCC 51168 / LMG 8142 / SP-6)</name>
    <name type="common">Leptothrix discophora (strain SP-6)</name>
    <dbReference type="NCBI Taxonomy" id="395495"/>
    <lineage>
        <taxon>Bacteria</taxon>
        <taxon>Pseudomonadati</taxon>
        <taxon>Pseudomonadota</taxon>
        <taxon>Betaproteobacteria</taxon>
        <taxon>Burkholderiales</taxon>
        <taxon>Sphaerotilaceae</taxon>
        <taxon>Leptothrix</taxon>
    </lineage>
</organism>
<dbReference type="AlphaFoldDB" id="B1XZH2"/>
<accession>B1XZH2</accession>
<protein>
    <recommendedName>
        <fullName evidence="1">tRNA-uridine aminocarboxypropyltransferase</fullName>
        <ecNumber evidence="1">2.5.1.25</ecNumber>
    </recommendedName>
</protein>
<reference evidence="6 7" key="1">
    <citation type="submission" date="2008-03" db="EMBL/GenBank/DDBJ databases">
        <title>Complete sequence of Leptothrix cholodnii SP-6.</title>
        <authorList>
            <consortium name="US DOE Joint Genome Institute"/>
            <person name="Copeland A."/>
            <person name="Lucas S."/>
            <person name="Lapidus A."/>
            <person name="Glavina del Rio T."/>
            <person name="Dalin E."/>
            <person name="Tice H."/>
            <person name="Bruce D."/>
            <person name="Goodwin L."/>
            <person name="Pitluck S."/>
            <person name="Chertkov O."/>
            <person name="Brettin T."/>
            <person name="Detter J.C."/>
            <person name="Han C."/>
            <person name="Kuske C.R."/>
            <person name="Schmutz J."/>
            <person name="Larimer F."/>
            <person name="Land M."/>
            <person name="Hauser L."/>
            <person name="Kyrpides N."/>
            <person name="Lykidis A."/>
            <person name="Emerson D."/>
            <person name="Richardson P."/>
        </authorList>
    </citation>
    <scope>NUCLEOTIDE SEQUENCE [LARGE SCALE GENOMIC DNA]</scope>
    <source>
        <strain evidence="7">ATCC 51168 / LMG 8142 / SP-6</strain>
    </source>
</reference>
<dbReference type="Proteomes" id="UP000001693">
    <property type="component" value="Chromosome"/>
</dbReference>
<keyword evidence="7" id="KW-1185">Reference proteome</keyword>
<sequence>MRTACLTHSATRPHLDRGSPRKERCAGCRLSPGHCMCALRPVLPTTHAGVCLIMAEFEPLKPSNTGWLIADVVPDTAAFGWSRMAVDPALLALLADPQWQPYVVFPGEFVAPERVVTELRLPAAPDAAVRPLFVLLDGTWSEARKIFRKSPWLERFPVLSLRPEQLSRYRLRRSTHAHHFCTSEVAALCLALAGDLHAAQTLEAYLDVYSSRYLRAKQSVPPDSEDAAHQRLRELGLQAPV</sequence>
<evidence type="ECO:0000256" key="1">
    <source>
        <dbReference type="ARBA" id="ARBA00012386"/>
    </source>
</evidence>
<evidence type="ECO:0000256" key="3">
    <source>
        <dbReference type="ARBA" id="ARBA00022691"/>
    </source>
</evidence>
<evidence type="ECO:0000259" key="5">
    <source>
        <dbReference type="SMART" id="SM01144"/>
    </source>
</evidence>
<dbReference type="InterPro" id="IPR005636">
    <property type="entry name" value="DTW"/>
</dbReference>
<dbReference type="HOGENOM" id="CLU_066458_1_0_4"/>
<evidence type="ECO:0000313" key="6">
    <source>
        <dbReference type="EMBL" id="ACB36535.1"/>
    </source>
</evidence>
<keyword evidence="2" id="KW-0808">Transferase</keyword>
<dbReference type="PANTHER" id="PTHR21392:SF1">
    <property type="entry name" value="TRNA-URIDINE AMINOCARBOXYPROPYLTRANSFERASE"/>
    <property type="match status" value="1"/>
</dbReference>
<dbReference type="eggNOG" id="COG3148">
    <property type="taxonomic scope" value="Bacteria"/>
</dbReference>
<gene>
    <name evidence="6" type="ordered locus">Lcho_4284</name>
</gene>